<evidence type="ECO:0000313" key="1">
    <source>
        <dbReference type="EMBL" id="GBN13768.1"/>
    </source>
</evidence>
<dbReference type="EMBL" id="BGPR01005825">
    <property type="protein sequence ID" value="GBN13768.1"/>
    <property type="molecule type" value="Genomic_DNA"/>
</dbReference>
<keyword evidence="2" id="KW-1185">Reference proteome</keyword>
<organism evidence="1 2">
    <name type="scientific">Araneus ventricosus</name>
    <name type="common">Orbweaver spider</name>
    <name type="synonym">Epeira ventricosa</name>
    <dbReference type="NCBI Taxonomy" id="182803"/>
    <lineage>
        <taxon>Eukaryota</taxon>
        <taxon>Metazoa</taxon>
        <taxon>Ecdysozoa</taxon>
        <taxon>Arthropoda</taxon>
        <taxon>Chelicerata</taxon>
        <taxon>Arachnida</taxon>
        <taxon>Araneae</taxon>
        <taxon>Araneomorphae</taxon>
        <taxon>Entelegynae</taxon>
        <taxon>Araneoidea</taxon>
        <taxon>Araneidae</taxon>
        <taxon>Araneus</taxon>
    </lineage>
</organism>
<comment type="caution">
    <text evidence="1">The sequence shown here is derived from an EMBL/GenBank/DDBJ whole genome shotgun (WGS) entry which is preliminary data.</text>
</comment>
<accession>A0A4Y2LGE1</accession>
<proteinExistence type="predicted"/>
<protein>
    <recommendedName>
        <fullName evidence="3">Transposase Tc1-like domain-containing protein</fullName>
    </recommendedName>
</protein>
<name>A0A4Y2LGE1_ARAVE</name>
<sequence>MNQGAAKSVSSTTVQRTLLRMGLRSRRLVKGTNRRLVFGESCGCEATHDPVFFNGAVHTGEAKLWNQFSSRAYQPSPMKQLRFRRQIVAFSHSNECQCSRVFFYDSVFALPGWQLQAPILLFKVK</sequence>
<reference evidence="1 2" key="1">
    <citation type="journal article" date="2019" name="Sci. Rep.">
        <title>Orb-weaving spider Araneus ventricosus genome elucidates the spidroin gene catalogue.</title>
        <authorList>
            <person name="Kono N."/>
            <person name="Nakamura H."/>
            <person name="Ohtoshi R."/>
            <person name="Moran D.A.P."/>
            <person name="Shinohara A."/>
            <person name="Yoshida Y."/>
            <person name="Fujiwara M."/>
            <person name="Mori M."/>
            <person name="Tomita M."/>
            <person name="Arakawa K."/>
        </authorList>
    </citation>
    <scope>NUCLEOTIDE SEQUENCE [LARGE SCALE GENOMIC DNA]</scope>
</reference>
<evidence type="ECO:0008006" key="3">
    <source>
        <dbReference type="Google" id="ProtNLM"/>
    </source>
</evidence>
<dbReference type="AlphaFoldDB" id="A0A4Y2LGE1"/>
<dbReference type="Proteomes" id="UP000499080">
    <property type="component" value="Unassembled WGS sequence"/>
</dbReference>
<evidence type="ECO:0000313" key="2">
    <source>
        <dbReference type="Proteomes" id="UP000499080"/>
    </source>
</evidence>
<gene>
    <name evidence="1" type="ORF">AVEN_258094_1</name>
</gene>